<feature type="compositionally biased region" description="Basic and acidic residues" evidence="1">
    <location>
        <begin position="179"/>
        <end position="195"/>
    </location>
</feature>
<organism evidence="2 3">
    <name type="scientific">Brassicogethes aeneus</name>
    <name type="common">Rape pollen beetle</name>
    <name type="synonym">Meligethes aeneus</name>
    <dbReference type="NCBI Taxonomy" id="1431903"/>
    <lineage>
        <taxon>Eukaryota</taxon>
        <taxon>Metazoa</taxon>
        <taxon>Ecdysozoa</taxon>
        <taxon>Arthropoda</taxon>
        <taxon>Hexapoda</taxon>
        <taxon>Insecta</taxon>
        <taxon>Pterygota</taxon>
        <taxon>Neoptera</taxon>
        <taxon>Endopterygota</taxon>
        <taxon>Coleoptera</taxon>
        <taxon>Polyphaga</taxon>
        <taxon>Cucujiformia</taxon>
        <taxon>Nitidulidae</taxon>
        <taxon>Meligethinae</taxon>
        <taxon>Brassicogethes</taxon>
    </lineage>
</organism>
<evidence type="ECO:0000313" key="3">
    <source>
        <dbReference type="Proteomes" id="UP001154078"/>
    </source>
</evidence>
<name>A0A9P0FBW6_BRAAE</name>
<protein>
    <submittedName>
        <fullName evidence="2">Uncharacterized protein</fullName>
    </submittedName>
</protein>
<dbReference type="AlphaFoldDB" id="A0A9P0FBW6"/>
<evidence type="ECO:0000256" key="1">
    <source>
        <dbReference type="SAM" id="MobiDB-lite"/>
    </source>
</evidence>
<sequence>MEQIFLKKEPEELDDNFEEDVLMNNNKSSILADQEMPSTSGIALKQEIKEELDDDDDNSMLYNELGVKEESETYTDKVDNLFVDYEAELKFEAEDEIFLDRGNRKKLKEMKESALKNRAELKPAMKNKTKATSDLDAKIIREKRTEAKRIERQKIRADPEAYERMKAYERERSRKRRESGKLKSIAEKNPKEQQIQRKQWNLANKRYYERKKKTLTEN</sequence>
<feature type="region of interest" description="Disordered" evidence="1">
    <location>
        <begin position="150"/>
        <end position="218"/>
    </location>
</feature>
<feature type="compositionally biased region" description="Basic residues" evidence="1">
    <location>
        <begin position="208"/>
        <end position="218"/>
    </location>
</feature>
<evidence type="ECO:0000313" key="2">
    <source>
        <dbReference type="EMBL" id="CAH0549799.1"/>
    </source>
</evidence>
<feature type="compositionally biased region" description="Basic and acidic residues" evidence="1">
    <location>
        <begin position="150"/>
        <end position="172"/>
    </location>
</feature>
<accession>A0A9P0FBW6</accession>
<gene>
    <name evidence="2" type="ORF">MELIAE_LOCUS2827</name>
</gene>
<proteinExistence type="predicted"/>
<keyword evidence="3" id="KW-1185">Reference proteome</keyword>
<reference evidence="2" key="1">
    <citation type="submission" date="2021-12" db="EMBL/GenBank/DDBJ databases">
        <authorList>
            <person name="King R."/>
        </authorList>
    </citation>
    <scope>NUCLEOTIDE SEQUENCE</scope>
</reference>
<dbReference type="Proteomes" id="UP001154078">
    <property type="component" value="Chromosome 11"/>
</dbReference>
<dbReference type="EMBL" id="OV121142">
    <property type="protein sequence ID" value="CAH0549799.1"/>
    <property type="molecule type" value="Genomic_DNA"/>
</dbReference>